<dbReference type="EMBL" id="AP027142">
    <property type="protein sequence ID" value="BDV34403.1"/>
    <property type="molecule type" value="Genomic_DNA"/>
</dbReference>
<evidence type="ECO:0000259" key="12">
    <source>
        <dbReference type="Pfam" id="PF02773"/>
    </source>
</evidence>
<keyword evidence="7" id="KW-0630">Potassium</keyword>
<dbReference type="InterPro" id="IPR022636">
    <property type="entry name" value="S-AdoMet_synthetase_sfam"/>
</dbReference>
<accession>A0ABM8E8X6</accession>
<dbReference type="PANTHER" id="PTHR11964">
    <property type="entry name" value="S-ADENOSYLMETHIONINE SYNTHETASE"/>
    <property type="match status" value="1"/>
</dbReference>
<evidence type="ECO:0000256" key="6">
    <source>
        <dbReference type="ARBA" id="ARBA00022842"/>
    </source>
</evidence>
<reference evidence="13 14" key="1">
    <citation type="journal article" date="2023" name="Int. J. Syst. Evol. Microbiol.">
        <title>Methylocystis iwaonis sp. nov., a type II methane-oxidizing bacterium from surface soil of a rice paddy field in Japan, and emended description of the genus Methylocystis (ex Whittenbury et al. 1970) Bowman et al. 1993.</title>
        <authorList>
            <person name="Kaise H."/>
            <person name="Sawadogo J.B."/>
            <person name="Alam M.S."/>
            <person name="Ueno C."/>
            <person name="Dianou D."/>
            <person name="Shinjo R."/>
            <person name="Asakawa S."/>
        </authorList>
    </citation>
    <scope>NUCLEOTIDE SEQUENCE [LARGE SCALE GENOMIC DNA]</scope>
    <source>
        <strain evidence="13 14">SS37A-Re</strain>
    </source>
</reference>
<feature type="domain" description="S-adenosylmethionine synthetase N-terminal" evidence="10">
    <location>
        <begin position="5"/>
        <end position="97"/>
    </location>
</feature>
<dbReference type="Gene3D" id="3.30.300.10">
    <property type="match status" value="3"/>
</dbReference>
<sequence>MSADMIFTSQSVTPGHPDKLCDQISDAAVDALLREDETARAVVECALATGVLFLAARYAADARVDLPSLARKIIMDAGYVSNGFDARNCSILTSLTELPLSTREAESPGDAPEAVARRVAHEQANVFGYACRDTSELMPAPISYAHKMAKALDTARRGGFHALSPDAKTQVSVQYRDGRPVRIHSLSLTVALDDSAAPDTQDHLRTLALDALASDDVRPDDGTQVIINAGEPLDIGGPGRHAGLTGRKNGIDSYGEIARMSGSALSGKDPSRIERAGAYAARYAAKNIVAAGLAERCEVHLAYAIGQAEPLSLSVETFNTGKFSDEAITKRLAAILDFRPAAIVKRFSLRSRPKAAGASGFYLPLATYGHFGRDDLALPWEAIDLVEALRG</sequence>
<dbReference type="Pfam" id="PF00438">
    <property type="entry name" value="S-AdoMet_synt_N"/>
    <property type="match status" value="1"/>
</dbReference>
<evidence type="ECO:0000313" key="14">
    <source>
        <dbReference type="Proteomes" id="UP001317629"/>
    </source>
</evidence>
<dbReference type="NCBIfam" id="TIGR01034">
    <property type="entry name" value="metK"/>
    <property type="match status" value="1"/>
</dbReference>
<keyword evidence="4" id="KW-0547">Nucleotide-binding</keyword>
<dbReference type="Proteomes" id="UP001317629">
    <property type="component" value="Chromosome"/>
</dbReference>
<gene>
    <name evidence="13" type="primary">metK_2</name>
    <name evidence="13" type="ORF">SS37A_19320</name>
</gene>
<evidence type="ECO:0000256" key="9">
    <source>
        <dbReference type="RuleBase" id="RU004462"/>
    </source>
</evidence>
<dbReference type="SUPFAM" id="SSF55973">
    <property type="entry name" value="S-adenosylmethionine synthetase"/>
    <property type="match status" value="3"/>
</dbReference>
<dbReference type="InterPro" id="IPR002133">
    <property type="entry name" value="S-AdoMet_synthetase"/>
</dbReference>
<dbReference type="RefSeq" id="WP_281927570.1">
    <property type="nucleotide sequence ID" value="NZ_AP027142.1"/>
</dbReference>
<protein>
    <recommendedName>
        <fullName evidence="8">Methionine adenosyltransferase</fullName>
        <ecNumber evidence="8">2.5.1.6</ecNumber>
    </recommendedName>
</protein>
<evidence type="ECO:0000256" key="7">
    <source>
        <dbReference type="ARBA" id="ARBA00022958"/>
    </source>
</evidence>
<dbReference type="EC" id="2.5.1.6" evidence="8"/>
<keyword evidence="1" id="KW-0554">One-carbon metabolism</keyword>
<dbReference type="Pfam" id="PF02772">
    <property type="entry name" value="S-AdoMet_synt_M"/>
    <property type="match status" value="1"/>
</dbReference>
<evidence type="ECO:0000256" key="2">
    <source>
        <dbReference type="ARBA" id="ARBA00022679"/>
    </source>
</evidence>
<keyword evidence="6" id="KW-0460">Magnesium</keyword>
<evidence type="ECO:0000259" key="11">
    <source>
        <dbReference type="Pfam" id="PF02772"/>
    </source>
</evidence>
<keyword evidence="2" id="KW-0808">Transferase</keyword>
<evidence type="ECO:0000256" key="1">
    <source>
        <dbReference type="ARBA" id="ARBA00022563"/>
    </source>
</evidence>
<feature type="domain" description="S-adenosylmethionine synthetase C-terminal" evidence="12">
    <location>
        <begin position="235"/>
        <end position="381"/>
    </location>
</feature>
<evidence type="ECO:0000256" key="4">
    <source>
        <dbReference type="ARBA" id="ARBA00022741"/>
    </source>
</evidence>
<keyword evidence="5" id="KW-0067">ATP-binding</keyword>
<dbReference type="CDD" id="cd18079">
    <property type="entry name" value="S-AdoMet_synt"/>
    <property type="match status" value="1"/>
</dbReference>
<evidence type="ECO:0000256" key="8">
    <source>
        <dbReference type="NCBIfam" id="TIGR01034"/>
    </source>
</evidence>
<dbReference type="InterPro" id="IPR022628">
    <property type="entry name" value="S-AdoMet_synt_N"/>
</dbReference>
<name>A0ABM8E8X6_9HYPH</name>
<evidence type="ECO:0000259" key="10">
    <source>
        <dbReference type="Pfam" id="PF00438"/>
    </source>
</evidence>
<dbReference type="InterPro" id="IPR022630">
    <property type="entry name" value="S-AdoMet_synt_C"/>
</dbReference>
<evidence type="ECO:0000256" key="5">
    <source>
        <dbReference type="ARBA" id="ARBA00022840"/>
    </source>
</evidence>
<keyword evidence="14" id="KW-1185">Reference proteome</keyword>
<dbReference type="PIRSF" id="PIRSF000497">
    <property type="entry name" value="MAT"/>
    <property type="match status" value="1"/>
</dbReference>
<evidence type="ECO:0000256" key="3">
    <source>
        <dbReference type="ARBA" id="ARBA00022723"/>
    </source>
</evidence>
<organism evidence="13 14">
    <name type="scientific">Methylocystis iwaonis</name>
    <dbReference type="NCBI Taxonomy" id="2885079"/>
    <lineage>
        <taxon>Bacteria</taxon>
        <taxon>Pseudomonadati</taxon>
        <taxon>Pseudomonadota</taxon>
        <taxon>Alphaproteobacteria</taxon>
        <taxon>Hyphomicrobiales</taxon>
        <taxon>Methylocystaceae</taxon>
        <taxon>Methylocystis</taxon>
    </lineage>
</organism>
<evidence type="ECO:0000313" key="13">
    <source>
        <dbReference type="EMBL" id="BDV34403.1"/>
    </source>
</evidence>
<dbReference type="InterPro" id="IPR022629">
    <property type="entry name" value="S-AdoMet_synt_central"/>
</dbReference>
<comment type="similarity">
    <text evidence="9">Belongs to the AdoMet synthase family.</text>
</comment>
<feature type="domain" description="S-adenosylmethionine synthetase central" evidence="11">
    <location>
        <begin position="120"/>
        <end position="228"/>
    </location>
</feature>
<dbReference type="Pfam" id="PF02773">
    <property type="entry name" value="S-AdoMet_synt_C"/>
    <property type="match status" value="1"/>
</dbReference>
<proteinExistence type="inferred from homology"/>
<keyword evidence="3" id="KW-0479">Metal-binding</keyword>